<evidence type="ECO:0008006" key="3">
    <source>
        <dbReference type="Google" id="ProtNLM"/>
    </source>
</evidence>
<protein>
    <recommendedName>
        <fullName evidence="3">DKNYY family protein</fullName>
    </recommendedName>
</protein>
<keyword evidence="2" id="KW-1185">Reference proteome</keyword>
<accession>A0ABP7YVE7</accession>
<evidence type="ECO:0000313" key="2">
    <source>
        <dbReference type="Proteomes" id="UP001501333"/>
    </source>
</evidence>
<sequence length="324" mass="37717">MHYDNPFIRRYPNHPAVFKNAQDLKYNSYYFAGDLNNKLYLGNYSTPLDVTQFDAELKSSQKIKVTFNTKNIPFRTVKIFLQDSVFYLSDGSVGRLFSGNTNEWVINFEYKDMPFFTLYVPMSKDKIFFRSNDPKTLDNILGVYTLSDNKRAKYCGDLLQKQIDGVFDTDGTLLYSIKLKRSVYVYYYRNEYFTADETGKLEYRSHTIDTISKADFKVAYSKNGTVREISSPVEAVNAHASVIGKLLFVHSQVKGKYENDVLWKKSFIIDVYDLKRKAYLMSFPIYKTKADKLNAMYVSSNYFYALIGTDLVVYELQPMLKKQL</sequence>
<comment type="caution">
    <text evidence="1">The sequence shown here is derived from an EMBL/GenBank/DDBJ whole genome shotgun (WGS) entry which is preliminary data.</text>
</comment>
<gene>
    <name evidence="1" type="ORF">GCM10022250_43730</name>
</gene>
<organism evidence="1 2">
    <name type="scientific">Flavobacterium chungbukense</name>
    <dbReference type="NCBI Taxonomy" id="877464"/>
    <lineage>
        <taxon>Bacteria</taxon>
        <taxon>Pseudomonadati</taxon>
        <taxon>Bacteroidota</taxon>
        <taxon>Flavobacteriia</taxon>
        <taxon>Flavobacteriales</taxon>
        <taxon>Flavobacteriaceae</taxon>
        <taxon>Flavobacterium</taxon>
    </lineage>
</organism>
<name>A0ABP7YVE7_9FLAO</name>
<evidence type="ECO:0000313" key="1">
    <source>
        <dbReference type="EMBL" id="GAA4141808.1"/>
    </source>
</evidence>
<dbReference type="EMBL" id="BAABAO010000016">
    <property type="protein sequence ID" value="GAA4141808.1"/>
    <property type="molecule type" value="Genomic_DNA"/>
</dbReference>
<dbReference type="Proteomes" id="UP001501333">
    <property type="component" value="Unassembled WGS sequence"/>
</dbReference>
<reference evidence="2" key="1">
    <citation type="journal article" date="2019" name="Int. J. Syst. Evol. Microbiol.">
        <title>The Global Catalogue of Microorganisms (GCM) 10K type strain sequencing project: providing services to taxonomists for standard genome sequencing and annotation.</title>
        <authorList>
            <consortium name="The Broad Institute Genomics Platform"/>
            <consortium name="The Broad Institute Genome Sequencing Center for Infectious Disease"/>
            <person name="Wu L."/>
            <person name="Ma J."/>
        </authorList>
    </citation>
    <scope>NUCLEOTIDE SEQUENCE [LARGE SCALE GENOMIC DNA]</scope>
    <source>
        <strain evidence="2">JCM 17386</strain>
    </source>
</reference>
<proteinExistence type="predicted"/>